<feature type="chain" id="PRO_5040274346" evidence="2">
    <location>
        <begin position="23"/>
        <end position="595"/>
    </location>
</feature>
<name>A0A9Q3BLZ9_9BASI</name>
<organism evidence="3 4">
    <name type="scientific">Austropuccinia psidii MF-1</name>
    <dbReference type="NCBI Taxonomy" id="1389203"/>
    <lineage>
        <taxon>Eukaryota</taxon>
        <taxon>Fungi</taxon>
        <taxon>Dikarya</taxon>
        <taxon>Basidiomycota</taxon>
        <taxon>Pucciniomycotina</taxon>
        <taxon>Pucciniomycetes</taxon>
        <taxon>Pucciniales</taxon>
        <taxon>Sphaerophragmiaceae</taxon>
        <taxon>Austropuccinia</taxon>
    </lineage>
</organism>
<feature type="signal peptide" evidence="2">
    <location>
        <begin position="1"/>
        <end position="22"/>
    </location>
</feature>
<dbReference type="Proteomes" id="UP000765509">
    <property type="component" value="Unassembled WGS sequence"/>
</dbReference>
<evidence type="ECO:0000256" key="1">
    <source>
        <dbReference type="SAM" id="MobiDB-lite"/>
    </source>
</evidence>
<sequence>MHLFRTFPNQCLLLWAVSVSDANPGFKRKLLGSHISELAPSTESQIRSGDGYNDAKLSRPSGFPVKSTYNAEQRLSSLESPPGLEPSPLGVLDKFIKYSHHSSSTGGGDNIFNSKQLPQPPANSLSKVDGGTSLANNVLKPTLPPVKAERQAASQLGKEKEVPFTSTLFNVENIWISDLKKLPSSADPPRLRDLEQQQVLYSFSTKPLAHPSSSTLSVDWFQNVHGNHMKQCPQQHNFYAHQPEEKLRGKFRCPTLTCLTIYLFQRTDLLNCLSLFKKNMSVHLGPSNSAQGKKHIQLLTQNHGPLFSSAYSSGPLGVLQEISEEGITRNLGYNPRWPLKQLNEIPVPIWPGATAEAISDNITRLRPFKFLKMHLQDSRRFLFEKAVNNFVDSFKGACRYPEDMNRKERVSGSFIKELSLWYKTYESVESGDEKYGYITILPQKYAKCWYPPAKARISHLIEKTFFFHSISYSTTGRSVTEEDRNALINWFKEKCFPKNSQSVPVVGNVKDPSKLIELSSFDTAQKLIIHTMGSRLSDVVDTAAMSLVRLWYQQNRQKEWLSVFGKNNEVFWKSLASGAVEHQAVGNKIVYWIDA</sequence>
<proteinExistence type="predicted"/>
<comment type="caution">
    <text evidence="3">The sequence shown here is derived from an EMBL/GenBank/DDBJ whole genome shotgun (WGS) entry which is preliminary data.</text>
</comment>
<dbReference type="EMBL" id="AVOT02001548">
    <property type="protein sequence ID" value="MBW0467301.1"/>
    <property type="molecule type" value="Genomic_DNA"/>
</dbReference>
<gene>
    <name evidence="3" type="ORF">O181_007016</name>
</gene>
<evidence type="ECO:0000313" key="4">
    <source>
        <dbReference type="Proteomes" id="UP000765509"/>
    </source>
</evidence>
<feature type="region of interest" description="Disordered" evidence="1">
    <location>
        <begin position="105"/>
        <end position="127"/>
    </location>
</feature>
<dbReference type="AlphaFoldDB" id="A0A9Q3BLZ9"/>
<accession>A0A9Q3BLZ9</accession>
<evidence type="ECO:0000256" key="2">
    <source>
        <dbReference type="SAM" id="SignalP"/>
    </source>
</evidence>
<keyword evidence="2" id="KW-0732">Signal</keyword>
<keyword evidence="4" id="KW-1185">Reference proteome</keyword>
<evidence type="ECO:0000313" key="3">
    <source>
        <dbReference type="EMBL" id="MBW0467301.1"/>
    </source>
</evidence>
<reference evidence="3" key="1">
    <citation type="submission" date="2021-03" db="EMBL/GenBank/DDBJ databases">
        <title>Draft genome sequence of rust myrtle Austropuccinia psidii MF-1, a brazilian biotype.</title>
        <authorList>
            <person name="Quecine M.C."/>
            <person name="Pachon D.M.R."/>
            <person name="Bonatelli M.L."/>
            <person name="Correr F.H."/>
            <person name="Franceschini L.M."/>
            <person name="Leite T.F."/>
            <person name="Margarido G.R.A."/>
            <person name="Almeida C.A."/>
            <person name="Ferrarezi J.A."/>
            <person name="Labate C.A."/>
        </authorList>
    </citation>
    <scope>NUCLEOTIDE SEQUENCE</scope>
    <source>
        <strain evidence="3">MF-1</strain>
    </source>
</reference>
<protein>
    <submittedName>
        <fullName evidence="3">Uncharacterized protein</fullName>
    </submittedName>
</protein>
<feature type="compositionally biased region" description="Polar residues" evidence="1">
    <location>
        <begin position="111"/>
        <end position="126"/>
    </location>
</feature>